<proteinExistence type="inferred from homology"/>
<evidence type="ECO:0000256" key="1">
    <source>
        <dbReference type="ARBA" id="ARBA00008383"/>
    </source>
</evidence>
<evidence type="ECO:0008006" key="4">
    <source>
        <dbReference type="Google" id="ProtNLM"/>
    </source>
</evidence>
<dbReference type="Gene3D" id="3.30.1540.10">
    <property type="entry name" value="formyl-coa transferase, domain 3"/>
    <property type="match status" value="1"/>
</dbReference>
<reference evidence="2" key="1">
    <citation type="submission" date="2015-01" db="EMBL/GenBank/DDBJ databases">
        <title>The Genome Sequence of Cladophialophora bantiana CBS 173.52.</title>
        <authorList>
            <consortium name="The Broad Institute Genomics Platform"/>
            <person name="Cuomo C."/>
            <person name="de Hoog S."/>
            <person name="Gorbushina A."/>
            <person name="Stielow B."/>
            <person name="Teixiera M."/>
            <person name="Abouelleil A."/>
            <person name="Chapman S.B."/>
            <person name="Priest M."/>
            <person name="Young S.K."/>
            <person name="Wortman J."/>
            <person name="Nusbaum C."/>
            <person name="Birren B."/>
        </authorList>
    </citation>
    <scope>NUCLEOTIDE SEQUENCE [LARGE SCALE GENOMIC DNA]</scope>
    <source>
        <strain evidence="2">CBS 173.52</strain>
    </source>
</reference>
<dbReference type="InterPro" id="IPR023606">
    <property type="entry name" value="CoA-Trfase_III_dom_1_sf"/>
</dbReference>
<dbReference type="OrthoDB" id="16747at2759"/>
<dbReference type="PANTHER" id="PTHR48228">
    <property type="entry name" value="SUCCINYL-COA--D-CITRAMALATE COA-TRANSFERASE"/>
    <property type="match status" value="1"/>
</dbReference>
<dbReference type="GeneID" id="27699612"/>
<dbReference type="VEuPathDB" id="FungiDB:Z519_06684"/>
<evidence type="ECO:0000313" key="3">
    <source>
        <dbReference type="Proteomes" id="UP000053789"/>
    </source>
</evidence>
<evidence type="ECO:0000313" key="2">
    <source>
        <dbReference type="EMBL" id="KIW92835.1"/>
    </source>
</evidence>
<gene>
    <name evidence="2" type="ORF">Z519_06684</name>
</gene>
<dbReference type="HOGENOM" id="CLU_033975_5_0_1"/>
<sequence>MSSLSGIRVIELAGLAPGPFAGLMLSDYGASVLRIDRVTPPATPSPDVLVRGKSSIKLDLKSAAGRRVLLQLLRNGGVDVLIDPFRPGVLEKLGLDPYSVLLKTNPRLIVARLTGFRRDGKYATMAGHDINYLAVSGVLAMLGPTDTNNQNNDDDDDDAVPEAVRGTRRRPLPPSPPGNLLADFAGGGHMCVTGILMALIHRSRTGKGQIVEANMVDGVSYLATAPRLSQKIPGQWDRPRGENLVDGGCPYYNVYECKEPGTYMSVAALEPQFFAALCRGLQLQLGDDGESSEWGGRREDRLTWPRLKAVLRERFRSKTRKEWEDIFDGTDACCLPVLSHQELETSGYQQRAAVALSHSPSREPAGGGWEIRTLAPGEGGETLLHDWVGWRQGRDYEIEYGGGVVLRSTANL</sequence>
<dbReference type="AlphaFoldDB" id="A0A0D2HPQ4"/>
<dbReference type="GO" id="GO:0003824">
    <property type="term" value="F:catalytic activity"/>
    <property type="evidence" value="ECO:0007669"/>
    <property type="project" value="InterPro"/>
</dbReference>
<dbReference type="Gene3D" id="3.40.50.10540">
    <property type="entry name" value="Crotonobetainyl-coa:carnitine coa-transferase, domain 1"/>
    <property type="match status" value="1"/>
</dbReference>
<dbReference type="InterPro" id="IPR044855">
    <property type="entry name" value="CoA-Trfase_III_dom3_sf"/>
</dbReference>
<dbReference type="SUPFAM" id="SSF89796">
    <property type="entry name" value="CoA-transferase family III (CaiB/BaiF)"/>
    <property type="match status" value="1"/>
</dbReference>
<dbReference type="InterPro" id="IPR003673">
    <property type="entry name" value="CoA-Trfase_fam_III"/>
</dbReference>
<dbReference type="PANTHER" id="PTHR48228:SF5">
    <property type="entry name" value="ALPHA-METHYLACYL-COA RACEMASE"/>
    <property type="match status" value="1"/>
</dbReference>
<dbReference type="InterPro" id="IPR050509">
    <property type="entry name" value="CoA-transferase_III"/>
</dbReference>
<protein>
    <recommendedName>
        <fullName evidence="4">Alpha-methylacyl-CoA racemase</fullName>
    </recommendedName>
</protein>
<name>A0A0D2HPQ4_CLAB1</name>
<accession>A0A0D2HPQ4</accession>
<comment type="similarity">
    <text evidence="1">Belongs to the CoA-transferase III family.</text>
</comment>
<organism evidence="2 3">
    <name type="scientific">Cladophialophora bantiana (strain ATCC 10958 / CBS 173.52 / CDC B-1940 / NIH 8579)</name>
    <name type="common">Xylohypha bantiana</name>
    <dbReference type="NCBI Taxonomy" id="1442370"/>
    <lineage>
        <taxon>Eukaryota</taxon>
        <taxon>Fungi</taxon>
        <taxon>Dikarya</taxon>
        <taxon>Ascomycota</taxon>
        <taxon>Pezizomycotina</taxon>
        <taxon>Eurotiomycetes</taxon>
        <taxon>Chaetothyriomycetidae</taxon>
        <taxon>Chaetothyriales</taxon>
        <taxon>Herpotrichiellaceae</taxon>
        <taxon>Cladophialophora</taxon>
    </lineage>
</organism>
<dbReference type="EMBL" id="KN846988">
    <property type="protein sequence ID" value="KIW92835.1"/>
    <property type="molecule type" value="Genomic_DNA"/>
</dbReference>
<dbReference type="Pfam" id="PF02515">
    <property type="entry name" value="CoA_transf_3"/>
    <property type="match status" value="1"/>
</dbReference>
<dbReference type="Proteomes" id="UP000053789">
    <property type="component" value="Unassembled WGS sequence"/>
</dbReference>
<keyword evidence="3" id="KW-1185">Reference proteome</keyword>
<dbReference type="RefSeq" id="XP_016619504.1">
    <property type="nucleotide sequence ID" value="XM_016764422.1"/>
</dbReference>